<accession>A0A261XT93</accession>
<feature type="compositionally biased region" description="Basic and acidic residues" evidence="6">
    <location>
        <begin position="153"/>
        <end position="172"/>
    </location>
</feature>
<feature type="compositionally biased region" description="Polar residues" evidence="6">
    <location>
        <begin position="173"/>
        <end position="199"/>
    </location>
</feature>
<feature type="compositionally biased region" description="Polar residues" evidence="6">
    <location>
        <begin position="226"/>
        <end position="240"/>
    </location>
</feature>
<dbReference type="PANTHER" id="PTHR13314:SF2">
    <property type="entry name" value="CALCIUM CHANNEL FLOWER HOMOLOG"/>
    <property type="match status" value="1"/>
</dbReference>
<feature type="compositionally biased region" description="Basic and acidic residues" evidence="6">
    <location>
        <begin position="52"/>
        <end position="68"/>
    </location>
</feature>
<dbReference type="EMBL" id="MVBO01000296">
    <property type="protein sequence ID" value="OZJ01581.1"/>
    <property type="molecule type" value="Genomic_DNA"/>
</dbReference>
<protein>
    <submittedName>
        <fullName evidence="8">Uncharacterized protein</fullName>
    </submittedName>
</protein>
<keyword evidence="4 7" id="KW-1133">Transmembrane helix</keyword>
<comment type="similarity">
    <text evidence="2">Belongs to the TVP18 family.</text>
</comment>
<reference evidence="8 9" key="1">
    <citation type="journal article" date="2017" name="Mycologia">
        <title>Bifiguratus adelaidae, gen. et sp. nov., a new member of Mucoromycotina in endophytic and soil-dwelling habitats.</title>
        <authorList>
            <person name="Torres-Cruz T.J."/>
            <person name="Billingsley Tobias T.L."/>
            <person name="Almatruk M."/>
            <person name="Hesse C."/>
            <person name="Kuske C.R."/>
            <person name="Desiro A."/>
            <person name="Benucci G.M."/>
            <person name="Bonito G."/>
            <person name="Stajich J.E."/>
            <person name="Dunlap C."/>
            <person name="Arnold A.E."/>
            <person name="Porras-Alfaro A."/>
        </authorList>
    </citation>
    <scope>NUCLEOTIDE SEQUENCE [LARGE SCALE GENOMIC DNA]</scope>
    <source>
        <strain evidence="8 9">AZ0501</strain>
    </source>
</reference>
<feature type="compositionally biased region" description="Polar residues" evidence="6">
    <location>
        <begin position="111"/>
        <end position="148"/>
    </location>
</feature>
<dbReference type="InterPro" id="IPR019365">
    <property type="entry name" value="TVP18/Ca-channel_flower"/>
</dbReference>
<dbReference type="GO" id="GO:0012505">
    <property type="term" value="C:endomembrane system"/>
    <property type="evidence" value="ECO:0007669"/>
    <property type="project" value="UniProtKB-SubCell"/>
</dbReference>
<feature type="region of interest" description="Disordered" evidence="6">
    <location>
        <begin position="288"/>
        <end position="381"/>
    </location>
</feature>
<keyword evidence="9" id="KW-1185">Reference proteome</keyword>
<dbReference type="InterPro" id="IPR013951">
    <property type="entry name" value="Rxt3"/>
</dbReference>
<feature type="transmembrane region" description="Helical" evidence="7">
    <location>
        <begin position="637"/>
        <end position="654"/>
    </location>
</feature>
<evidence type="ECO:0000256" key="3">
    <source>
        <dbReference type="ARBA" id="ARBA00022692"/>
    </source>
</evidence>
<feature type="transmembrane region" description="Helical" evidence="7">
    <location>
        <begin position="660"/>
        <end position="681"/>
    </location>
</feature>
<dbReference type="GO" id="GO:0016020">
    <property type="term" value="C:membrane"/>
    <property type="evidence" value="ECO:0007669"/>
    <property type="project" value="InterPro"/>
</dbReference>
<dbReference type="PANTHER" id="PTHR13314">
    <property type="entry name" value="CALCIUM CHANNEL FLOWER HOMOLOG"/>
    <property type="match status" value="1"/>
</dbReference>
<evidence type="ECO:0000313" key="9">
    <source>
        <dbReference type="Proteomes" id="UP000242875"/>
    </source>
</evidence>
<dbReference type="Pfam" id="PF08642">
    <property type="entry name" value="Rxt3"/>
    <property type="match status" value="1"/>
</dbReference>
<dbReference type="OrthoDB" id="5591789at2759"/>
<keyword evidence="3 7" id="KW-0812">Transmembrane</keyword>
<gene>
    <name evidence="8" type="ORF">BZG36_05400</name>
</gene>
<feature type="region of interest" description="Disordered" evidence="6">
    <location>
        <begin position="1"/>
        <end position="260"/>
    </location>
</feature>
<feature type="transmembrane region" description="Helical" evidence="7">
    <location>
        <begin position="727"/>
        <end position="745"/>
    </location>
</feature>
<dbReference type="GO" id="GO:0016192">
    <property type="term" value="P:vesicle-mediated transport"/>
    <property type="evidence" value="ECO:0007669"/>
    <property type="project" value="TreeGrafter"/>
</dbReference>
<evidence type="ECO:0000256" key="5">
    <source>
        <dbReference type="ARBA" id="ARBA00023136"/>
    </source>
</evidence>
<feature type="compositionally biased region" description="Low complexity" evidence="6">
    <location>
        <begin position="89"/>
        <end position="101"/>
    </location>
</feature>
<evidence type="ECO:0000256" key="6">
    <source>
        <dbReference type="SAM" id="MobiDB-lite"/>
    </source>
</evidence>
<evidence type="ECO:0000256" key="1">
    <source>
        <dbReference type="ARBA" id="ARBA00004127"/>
    </source>
</evidence>
<dbReference type="AlphaFoldDB" id="A0A261XT93"/>
<feature type="compositionally biased region" description="Low complexity" evidence="6">
    <location>
        <begin position="290"/>
        <end position="299"/>
    </location>
</feature>
<evidence type="ECO:0000256" key="4">
    <source>
        <dbReference type="ARBA" id="ARBA00022989"/>
    </source>
</evidence>
<evidence type="ECO:0000313" key="8">
    <source>
        <dbReference type="EMBL" id="OZJ01581.1"/>
    </source>
</evidence>
<organism evidence="8 9">
    <name type="scientific">Bifiguratus adelaidae</name>
    <dbReference type="NCBI Taxonomy" id="1938954"/>
    <lineage>
        <taxon>Eukaryota</taxon>
        <taxon>Fungi</taxon>
        <taxon>Fungi incertae sedis</taxon>
        <taxon>Mucoromycota</taxon>
        <taxon>Mucoromycotina</taxon>
        <taxon>Endogonomycetes</taxon>
        <taxon>Endogonales</taxon>
        <taxon>Endogonales incertae sedis</taxon>
        <taxon>Bifiguratus</taxon>
    </lineage>
</organism>
<feature type="compositionally biased region" description="Polar residues" evidence="6">
    <location>
        <begin position="18"/>
        <end position="30"/>
    </location>
</feature>
<evidence type="ECO:0000256" key="7">
    <source>
        <dbReference type="SAM" id="Phobius"/>
    </source>
</evidence>
<dbReference type="SMART" id="SM01077">
    <property type="entry name" value="Cg6151-P"/>
    <property type="match status" value="1"/>
</dbReference>
<feature type="transmembrane region" description="Helical" evidence="7">
    <location>
        <begin position="701"/>
        <end position="721"/>
    </location>
</feature>
<keyword evidence="5 7" id="KW-0472">Membrane</keyword>
<feature type="compositionally biased region" description="Low complexity" evidence="6">
    <location>
        <begin position="41"/>
        <end position="50"/>
    </location>
</feature>
<proteinExistence type="inferred from homology"/>
<dbReference type="Pfam" id="PF10233">
    <property type="entry name" value="Cg6151-P"/>
    <property type="match status" value="1"/>
</dbReference>
<comment type="subcellular location">
    <subcellularLocation>
        <location evidence="1">Endomembrane system</location>
        <topology evidence="1">Multi-pass membrane protein</topology>
    </subcellularLocation>
</comment>
<sequence>MEDNTAMPSFEKPAQKQDLPSISSLVNFNNLPPPSTAKRMSVSSMLSSTSDYRSRSLPDTPNDPRDLNRGSSLPPNVANNALSGTPLNPSGTPTGLTSSSPHYHHDVKFPQQHSPLMSHPMQATRSSSQPPPTSATEADQGIPSSRNASLGDLRADNIERMGRTPDNDRQQRDSLMNTLSRSMDNIQGSSGMSSTSENYMNRPKLPEPQMQQRDYGYGELHPPHQPYSQASSYPQHSSPYTDPYGAGNVTSPNQSYIGHRPLADSRETSAYPALGAPRSMSVAYLDNRQDSSSYDSQSYGNAPQPYNDVGKRMSSHHSSDYGGDYGTGKAMDVDNQGLKRSSFDAGRSLPPKFSVDNGYGPDHAKHRTQPSPSSVKETPTKRPELIINNDLVKKSVEGLPETWLEFNPWHQGKHLYTPNLLLPNLEAHPNGLLEVRIPAPYLSFGNIKVRRRALWGTDVYTDDSDIVAMLVHTGSFIPPCEDIEGIPTLTPTLPRAVIRHPGEDISSTSMKPDYPDGDLAVTLRVMPRLQKYASTIRNRVKSREWGNNHDGMSLMIEKVTVLKRGEAKKLGRKQIKREMKQYLALKKEVMAGEGLIHAEGKARDKALLSLSFPLLFLTLTTMGVFDEFTSLNFSLYGQWAGVISIVLLIVMGVLTITHNIIFSIVGWVLAFILVFVEVPFLMKCCPTSPKFDTFITRFENAWLRAILYLVFAVVMFLSNLMGAGLEILSAVFLLIAAICYFIAAIRGQPHASSRILGGTGVDNIV</sequence>
<feature type="transmembrane region" description="Helical" evidence="7">
    <location>
        <begin position="606"/>
        <end position="625"/>
    </location>
</feature>
<feature type="compositionally biased region" description="Polar residues" evidence="6">
    <location>
        <begin position="69"/>
        <end position="88"/>
    </location>
</feature>
<dbReference type="Proteomes" id="UP000242875">
    <property type="component" value="Unassembled WGS sequence"/>
</dbReference>
<evidence type="ECO:0000256" key="2">
    <source>
        <dbReference type="ARBA" id="ARBA00005738"/>
    </source>
</evidence>
<comment type="caution">
    <text evidence="8">The sequence shown here is derived from an EMBL/GenBank/DDBJ whole genome shotgun (WGS) entry which is preliminary data.</text>
</comment>
<name>A0A261XT93_9FUNG</name>